<organism evidence="1 2">
    <name type="scientific">Ilex paraguariensis</name>
    <name type="common">yerba mate</name>
    <dbReference type="NCBI Taxonomy" id="185542"/>
    <lineage>
        <taxon>Eukaryota</taxon>
        <taxon>Viridiplantae</taxon>
        <taxon>Streptophyta</taxon>
        <taxon>Embryophyta</taxon>
        <taxon>Tracheophyta</taxon>
        <taxon>Spermatophyta</taxon>
        <taxon>Magnoliopsida</taxon>
        <taxon>eudicotyledons</taxon>
        <taxon>Gunneridae</taxon>
        <taxon>Pentapetalae</taxon>
        <taxon>asterids</taxon>
        <taxon>campanulids</taxon>
        <taxon>Aquifoliales</taxon>
        <taxon>Aquifoliaceae</taxon>
        <taxon>Ilex</taxon>
    </lineage>
</organism>
<proteinExistence type="predicted"/>
<gene>
    <name evidence="1" type="ORF">ILEXP_LOCUS51854</name>
</gene>
<name>A0ABC8UL18_9AQUA</name>
<sequence>MLTSEIVAKEIELYIKQQDQLTRYARSILPERLLSFLSFLSSSPSYNPQEQRKDTLVAFVLIWTGLYALILADSQSRLCTGEHVGLYGPFFSSDNYRSRKEGGYTSQLDQAANVTKARVEEEGKEVEAGVEPLFAASSRGHFWSERYAAGLVGIDRGLETYESTGSAGTTQGYGYGTEMEARECWINRRYFLCREHQ</sequence>
<comment type="caution">
    <text evidence="1">The sequence shown here is derived from an EMBL/GenBank/DDBJ whole genome shotgun (WGS) entry which is preliminary data.</text>
</comment>
<evidence type="ECO:0000313" key="2">
    <source>
        <dbReference type="Proteomes" id="UP001642360"/>
    </source>
</evidence>
<keyword evidence="2" id="KW-1185">Reference proteome</keyword>
<dbReference type="EMBL" id="CAUOFW020008156">
    <property type="protein sequence ID" value="CAK9181750.1"/>
    <property type="molecule type" value="Genomic_DNA"/>
</dbReference>
<accession>A0ABC8UL18</accession>
<reference evidence="1 2" key="1">
    <citation type="submission" date="2024-02" db="EMBL/GenBank/DDBJ databases">
        <authorList>
            <person name="Vignale AGUSTIN F."/>
            <person name="Sosa J E."/>
            <person name="Modenutti C."/>
        </authorList>
    </citation>
    <scope>NUCLEOTIDE SEQUENCE [LARGE SCALE GENOMIC DNA]</scope>
</reference>
<evidence type="ECO:0000313" key="1">
    <source>
        <dbReference type="EMBL" id="CAK9181750.1"/>
    </source>
</evidence>
<dbReference type="AlphaFoldDB" id="A0ABC8UL18"/>
<protein>
    <submittedName>
        <fullName evidence="1">Uncharacterized protein</fullName>
    </submittedName>
</protein>
<dbReference type="Proteomes" id="UP001642360">
    <property type="component" value="Unassembled WGS sequence"/>
</dbReference>